<evidence type="ECO:0000256" key="11">
    <source>
        <dbReference type="RuleBase" id="RU003357"/>
    </source>
</evidence>
<accession>A0A502KVZ8</accession>
<evidence type="ECO:0000259" key="13">
    <source>
        <dbReference type="Pfam" id="PF00593"/>
    </source>
</evidence>
<dbReference type="PROSITE" id="PS01156">
    <property type="entry name" value="TONB_DEPENDENT_REC_2"/>
    <property type="match status" value="1"/>
</dbReference>
<feature type="chain" id="PRO_5021481997" evidence="12">
    <location>
        <begin position="37"/>
        <end position="962"/>
    </location>
</feature>
<evidence type="ECO:0000256" key="10">
    <source>
        <dbReference type="PROSITE-ProRule" id="PRU10144"/>
    </source>
</evidence>
<feature type="domain" description="TonB-dependent receptor plug" evidence="14">
    <location>
        <begin position="76"/>
        <end position="175"/>
    </location>
</feature>
<dbReference type="NCBIfam" id="TIGR01782">
    <property type="entry name" value="TonB-Xanth-Caul"/>
    <property type="match status" value="1"/>
</dbReference>
<evidence type="ECO:0000256" key="8">
    <source>
        <dbReference type="ARBA" id="ARBA00023237"/>
    </source>
</evidence>
<feature type="domain" description="TonB-dependent receptor-like beta-barrel" evidence="13">
    <location>
        <begin position="439"/>
        <end position="917"/>
    </location>
</feature>
<keyword evidence="8 9" id="KW-0998">Cell outer membrane</keyword>
<comment type="similarity">
    <text evidence="9 11">Belongs to the TonB-dependent receptor family.</text>
</comment>
<keyword evidence="5 12" id="KW-0732">Signal</keyword>
<dbReference type="InterPro" id="IPR039426">
    <property type="entry name" value="TonB-dep_rcpt-like"/>
</dbReference>
<proteinExistence type="inferred from homology"/>
<dbReference type="InterPro" id="IPR036942">
    <property type="entry name" value="Beta-barrel_TonB_sf"/>
</dbReference>
<evidence type="ECO:0000256" key="9">
    <source>
        <dbReference type="PROSITE-ProRule" id="PRU01360"/>
    </source>
</evidence>
<dbReference type="PANTHER" id="PTHR40980">
    <property type="entry name" value="PLUG DOMAIN-CONTAINING PROTEIN"/>
    <property type="match status" value="1"/>
</dbReference>
<comment type="subcellular location">
    <subcellularLocation>
        <location evidence="1 9">Cell outer membrane</location>
        <topology evidence="1 9">Multi-pass membrane protein</topology>
    </subcellularLocation>
</comment>
<comment type="caution">
    <text evidence="15">The sequence shown here is derived from an EMBL/GenBank/DDBJ whole genome shotgun (WGS) entry which is preliminary data.</text>
</comment>
<evidence type="ECO:0000313" key="15">
    <source>
        <dbReference type="EMBL" id="TPH14609.1"/>
    </source>
</evidence>
<sequence>MSKLYKNNSNKKHFSLTPIASALCLLLSCASGAAMAEQATQKELDAKKEKDIEVIEVTGIVSSLKEAQNIKKFSDNIVDAIVAEDIGKFPDDNVAEALQRVPGISVTRVDGEGQRVTIRGMSGKYNITTFNGRQLATDSNTRDFNYDVIASELVGKIEVHKTQQARLQEGAVGGVVNIYSRKPLELGKSLSVSVKGDYNERAESFNPKTSIVVSDVFNDGNFGALATFVHNKRTTRYDVYGSTNWDDYEYSELHGDDSILDVLPEGSAMGDVFRMPSWPRITRTESDRERIGGTLALQWLVGDNLDINFDALYSSYNVENSAKAMTLVLPNVWSARGTYTDFNVGPDGLLDSAAWNDATLELLETGVPRSSDTYQIGLNANWIIDEVTLNFDAAVSEASNKNDNDGRLVVVRAGIDGAAINFNNGMSIPDMVLSQQIDDTAVYGAHHSRRFGDSTDNSTSRFVVDGTWEPSDGILTALYFGAGYNSQEKDRQYFWPESPSIFALDHIDDVNPSFDAPMVEIGGQTMWQLPSNVINPGTSENFGDGANVPSYWPSINMDNLFGYFEQLDPAAHQKLLPQLNGSRGNTYGVKEETLHAYVEAKFEDELFGLPYMLDVGVRYVQTDIESYGYSRDPANLEFNSDGTLANDNWKDRSFVTFGGDYSEVLPSMNFKINLTDELVLRLAASKAISRPFLTQLTPNTSLSPELDEGGDGKVTRSMFENDPGLSPYSADQFDTAIEWYYSDTGNLAFATFYKEFVGQIKNDTTTEMVAGQEFEVTRPYNDTANPAIMRGYELAWYQTFDEFLPASLEGFGVSANYTYNNSESGETNSEGEKIPFFGLSDHQVNVVAFYEIDGFSANIAYNYRSEYTARKVWHWTYETFGSVGTETAIAPSWENLSVGISYDFSENLQFTADAYNLLDPEEHLTVDALKTELLAAGASTGQYTTGTASYGRSFSVGMRYKF</sequence>
<dbReference type="PROSITE" id="PS51257">
    <property type="entry name" value="PROKAR_LIPOPROTEIN"/>
    <property type="match status" value="1"/>
</dbReference>
<dbReference type="InterPro" id="IPR037066">
    <property type="entry name" value="Plug_dom_sf"/>
</dbReference>
<dbReference type="PANTHER" id="PTHR40980:SF3">
    <property type="entry name" value="TONB-DEPENDENT RECEPTOR-LIKE BETA-BARREL DOMAIN-CONTAINING PROTEIN"/>
    <property type="match status" value="1"/>
</dbReference>
<dbReference type="InterPro" id="IPR010917">
    <property type="entry name" value="TonB_rcpt_CS"/>
</dbReference>
<evidence type="ECO:0000313" key="16">
    <source>
        <dbReference type="Proteomes" id="UP000315303"/>
    </source>
</evidence>
<dbReference type="SUPFAM" id="SSF56935">
    <property type="entry name" value="Porins"/>
    <property type="match status" value="1"/>
</dbReference>
<evidence type="ECO:0000256" key="4">
    <source>
        <dbReference type="ARBA" id="ARBA00022692"/>
    </source>
</evidence>
<keyword evidence="6 11" id="KW-0798">TonB box</keyword>
<reference evidence="15 16" key="1">
    <citation type="submission" date="2019-01" db="EMBL/GenBank/DDBJ databases">
        <title>Litorilituus lipolytica sp. nov., isolated from intertidal sand of the Yellow Sea in China.</title>
        <authorList>
            <person name="Liu A."/>
        </authorList>
    </citation>
    <scope>NUCLEOTIDE SEQUENCE [LARGE SCALE GENOMIC DNA]</scope>
    <source>
        <strain evidence="15 16">RZ04</strain>
    </source>
</reference>
<dbReference type="Gene3D" id="2.170.130.10">
    <property type="entry name" value="TonB-dependent receptor, plug domain"/>
    <property type="match status" value="1"/>
</dbReference>
<evidence type="ECO:0000259" key="14">
    <source>
        <dbReference type="Pfam" id="PF07715"/>
    </source>
</evidence>
<gene>
    <name evidence="15" type="ORF">EPA86_10930</name>
</gene>
<dbReference type="AlphaFoldDB" id="A0A502KVZ8"/>
<dbReference type="Pfam" id="PF00593">
    <property type="entry name" value="TonB_dep_Rec_b-barrel"/>
    <property type="match status" value="1"/>
</dbReference>
<evidence type="ECO:0000256" key="5">
    <source>
        <dbReference type="ARBA" id="ARBA00022729"/>
    </source>
</evidence>
<dbReference type="InterPro" id="IPR000531">
    <property type="entry name" value="Beta-barrel_TonB"/>
</dbReference>
<evidence type="ECO:0000256" key="1">
    <source>
        <dbReference type="ARBA" id="ARBA00004571"/>
    </source>
</evidence>
<protein>
    <submittedName>
        <fullName evidence="15">TonB-dependent receptor</fullName>
    </submittedName>
</protein>
<evidence type="ECO:0000256" key="3">
    <source>
        <dbReference type="ARBA" id="ARBA00022452"/>
    </source>
</evidence>
<dbReference type="InterPro" id="IPR010104">
    <property type="entry name" value="TonB_rcpt_bac"/>
</dbReference>
<keyword evidence="16" id="KW-1185">Reference proteome</keyword>
<dbReference type="RefSeq" id="WP_140603507.1">
    <property type="nucleotide sequence ID" value="NZ_SAWY01000021.1"/>
</dbReference>
<keyword evidence="2 9" id="KW-0813">Transport</keyword>
<dbReference type="GO" id="GO:0009279">
    <property type="term" value="C:cell outer membrane"/>
    <property type="evidence" value="ECO:0007669"/>
    <property type="project" value="UniProtKB-SubCell"/>
</dbReference>
<feature type="signal peptide" evidence="12">
    <location>
        <begin position="1"/>
        <end position="36"/>
    </location>
</feature>
<dbReference type="PROSITE" id="PS52016">
    <property type="entry name" value="TONB_DEPENDENT_REC_3"/>
    <property type="match status" value="1"/>
</dbReference>
<evidence type="ECO:0000256" key="7">
    <source>
        <dbReference type="ARBA" id="ARBA00023136"/>
    </source>
</evidence>
<keyword evidence="7 9" id="KW-0472">Membrane</keyword>
<dbReference type="OrthoDB" id="8727862at2"/>
<feature type="short sequence motif" description="TonB C-terminal box" evidence="10">
    <location>
        <begin position="945"/>
        <end position="962"/>
    </location>
</feature>
<dbReference type="EMBL" id="SAWY01000021">
    <property type="protein sequence ID" value="TPH14609.1"/>
    <property type="molecule type" value="Genomic_DNA"/>
</dbReference>
<dbReference type="Pfam" id="PF07715">
    <property type="entry name" value="Plug"/>
    <property type="match status" value="1"/>
</dbReference>
<keyword evidence="15" id="KW-0675">Receptor</keyword>
<evidence type="ECO:0000256" key="6">
    <source>
        <dbReference type="ARBA" id="ARBA00023077"/>
    </source>
</evidence>
<evidence type="ECO:0000256" key="2">
    <source>
        <dbReference type="ARBA" id="ARBA00022448"/>
    </source>
</evidence>
<dbReference type="InterPro" id="IPR012910">
    <property type="entry name" value="Plug_dom"/>
</dbReference>
<name>A0A502KVZ8_9GAMM</name>
<dbReference type="CDD" id="cd01347">
    <property type="entry name" value="ligand_gated_channel"/>
    <property type="match status" value="1"/>
</dbReference>
<organism evidence="15 16">
    <name type="scientific">Litorilituus lipolyticus</name>
    <dbReference type="NCBI Taxonomy" id="2491017"/>
    <lineage>
        <taxon>Bacteria</taxon>
        <taxon>Pseudomonadati</taxon>
        <taxon>Pseudomonadota</taxon>
        <taxon>Gammaproteobacteria</taxon>
        <taxon>Alteromonadales</taxon>
        <taxon>Colwelliaceae</taxon>
        <taxon>Litorilituus</taxon>
    </lineage>
</organism>
<keyword evidence="3 9" id="KW-1134">Transmembrane beta strand</keyword>
<dbReference type="Gene3D" id="2.40.170.20">
    <property type="entry name" value="TonB-dependent receptor, beta-barrel domain"/>
    <property type="match status" value="1"/>
</dbReference>
<dbReference type="Proteomes" id="UP000315303">
    <property type="component" value="Unassembled WGS sequence"/>
</dbReference>
<evidence type="ECO:0000256" key="12">
    <source>
        <dbReference type="SAM" id="SignalP"/>
    </source>
</evidence>
<keyword evidence="4 9" id="KW-0812">Transmembrane</keyword>